<evidence type="ECO:0000313" key="1">
    <source>
        <dbReference type="EMBL" id="KAF6095103.1"/>
    </source>
</evidence>
<accession>A0A833ZES0</accession>
<reference evidence="1 2" key="1">
    <citation type="journal article" date="2020" name="Nature">
        <title>Six reference-quality genomes reveal evolution of bat adaptations.</title>
        <authorList>
            <person name="Jebb D."/>
            <person name="Huang Z."/>
            <person name="Pippel M."/>
            <person name="Hughes G.M."/>
            <person name="Lavrichenko K."/>
            <person name="Devanna P."/>
            <person name="Winkler S."/>
            <person name="Jermiin L.S."/>
            <person name="Skirmuntt E.C."/>
            <person name="Katzourakis A."/>
            <person name="Burkitt-Gray L."/>
            <person name="Ray D.A."/>
            <person name="Sullivan K.A.M."/>
            <person name="Roscito J.G."/>
            <person name="Kirilenko B.M."/>
            <person name="Davalos L.M."/>
            <person name="Corthals A.P."/>
            <person name="Power M.L."/>
            <person name="Jones G."/>
            <person name="Ransome R.D."/>
            <person name="Dechmann D.K.N."/>
            <person name="Locatelli A.G."/>
            <person name="Puechmaille S.J."/>
            <person name="Fedrigo O."/>
            <person name="Jarvis E.D."/>
            <person name="Hiller M."/>
            <person name="Vernes S.C."/>
            <person name="Myers E.W."/>
            <person name="Teeling E.C."/>
        </authorList>
    </citation>
    <scope>NUCLEOTIDE SEQUENCE [LARGE SCALE GENOMIC DNA]</scope>
    <source>
        <strain evidence="1">Bat1K_MPI-CBG_1</strain>
    </source>
</reference>
<proteinExistence type="predicted"/>
<dbReference type="Proteomes" id="UP000664940">
    <property type="component" value="Unassembled WGS sequence"/>
</dbReference>
<evidence type="ECO:0000313" key="2">
    <source>
        <dbReference type="Proteomes" id="UP000664940"/>
    </source>
</evidence>
<sequence>MERGGCHVLWYSWLDFILDRGTEDPIPLEWEDTQALCLQTLKGLVPPTIGFRRFVASAFVPKPPCVPTRGRGFGWHCCEPRPSLAGSRDGCLGSWEGGGWVSPFGAESIFRSGLRVDPCKAGPSTLNPSSPRDGEMP</sequence>
<name>A0A833ZES0_9CHIR</name>
<gene>
    <name evidence="1" type="ORF">HJG60_012075</name>
</gene>
<organism evidence="1 2">
    <name type="scientific">Phyllostomus discolor</name>
    <name type="common">pale spear-nosed bat</name>
    <dbReference type="NCBI Taxonomy" id="89673"/>
    <lineage>
        <taxon>Eukaryota</taxon>
        <taxon>Metazoa</taxon>
        <taxon>Chordata</taxon>
        <taxon>Craniata</taxon>
        <taxon>Vertebrata</taxon>
        <taxon>Euteleostomi</taxon>
        <taxon>Mammalia</taxon>
        <taxon>Eutheria</taxon>
        <taxon>Laurasiatheria</taxon>
        <taxon>Chiroptera</taxon>
        <taxon>Yangochiroptera</taxon>
        <taxon>Phyllostomidae</taxon>
        <taxon>Phyllostominae</taxon>
        <taxon>Phyllostomus</taxon>
    </lineage>
</organism>
<dbReference type="AlphaFoldDB" id="A0A833ZES0"/>
<comment type="caution">
    <text evidence="1">The sequence shown here is derived from an EMBL/GenBank/DDBJ whole genome shotgun (WGS) entry which is preliminary data.</text>
</comment>
<protein>
    <submittedName>
        <fullName evidence="1">Uncharacterized protein</fullName>
    </submittedName>
</protein>
<dbReference type="EMBL" id="JABVXQ010000008">
    <property type="protein sequence ID" value="KAF6095103.1"/>
    <property type="molecule type" value="Genomic_DNA"/>
</dbReference>